<sequence>MISSDTLPANASRHEMLYRTLRKALEGNLYKIGEMMPTETCLCTEHQVSRYAVREALKRLEDEGFIRRRRGSGTRVISNKRKNPVFRHAIGSRSELELFARGTRIEFDEGTLLETDGKLARLLGCDELRRWYCFKGIRYDHDTPFGITTMYLDANRVGQPGAEDFGHEPVYRWMERHAGLRLSGVSQDVTAVALTKDQADLFGEAAGTPALQIIRRYFDEQNMVFEIAVTVHRTNFVHNMRIRHDP</sequence>
<evidence type="ECO:0000313" key="5">
    <source>
        <dbReference type="EMBL" id="RMB00614.1"/>
    </source>
</evidence>
<dbReference type="PROSITE" id="PS50949">
    <property type="entry name" value="HTH_GNTR"/>
    <property type="match status" value="1"/>
</dbReference>
<dbReference type="GO" id="GO:0003677">
    <property type="term" value="F:DNA binding"/>
    <property type="evidence" value="ECO:0007669"/>
    <property type="project" value="UniProtKB-KW"/>
</dbReference>
<keyword evidence="1" id="KW-0805">Transcription regulation</keyword>
<evidence type="ECO:0000256" key="1">
    <source>
        <dbReference type="ARBA" id="ARBA00023015"/>
    </source>
</evidence>
<dbReference type="Proteomes" id="UP000271227">
    <property type="component" value="Unassembled WGS sequence"/>
</dbReference>
<dbReference type="GO" id="GO:0003700">
    <property type="term" value="F:DNA-binding transcription factor activity"/>
    <property type="evidence" value="ECO:0007669"/>
    <property type="project" value="InterPro"/>
</dbReference>
<dbReference type="Gene3D" id="3.40.1410.10">
    <property type="entry name" value="Chorismate lyase-like"/>
    <property type="match status" value="1"/>
</dbReference>
<dbReference type="Pfam" id="PF00392">
    <property type="entry name" value="GntR"/>
    <property type="match status" value="1"/>
</dbReference>
<feature type="domain" description="HTH gntR-type" evidence="4">
    <location>
        <begin position="11"/>
        <end position="79"/>
    </location>
</feature>
<dbReference type="SMART" id="SM00866">
    <property type="entry name" value="UTRA"/>
    <property type="match status" value="1"/>
</dbReference>
<dbReference type="PANTHER" id="PTHR44846:SF1">
    <property type="entry name" value="MANNOSYL-D-GLYCERATE TRANSPORT_METABOLISM SYSTEM REPRESSOR MNGR-RELATED"/>
    <property type="match status" value="1"/>
</dbReference>
<dbReference type="PANTHER" id="PTHR44846">
    <property type="entry name" value="MANNOSYL-D-GLYCERATE TRANSPORT/METABOLISM SYSTEM REPRESSOR MNGR-RELATED"/>
    <property type="match status" value="1"/>
</dbReference>
<dbReference type="Pfam" id="PF07702">
    <property type="entry name" value="UTRA"/>
    <property type="match status" value="1"/>
</dbReference>
<name>A0A3M0BSZ0_9PROT</name>
<proteinExistence type="predicted"/>
<dbReference type="InterPro" id="IPR011663">
    <property type="entry name" value="UTRA"/>
</dbReference>
<dbReference type="AlphaFoldDB" id="A0A3M0BSZ0"/>
<evidence type="ECO:0000259" key="4">
    <source>
        <dbReference type="PROSITE" id="PS50949"/>
    </source>
</evidence>
<dbReference type="CDD" id="cd07377">
    <property type="entry name" value="WHTH_GntR"/>
    <property type="match status" value="1"/>
</dbReference>
<accession>A0A3M0BSZ0</accession>
<dbReference type="RefSeq" id="WP_170163965.1">
    <property type="nucleotide sequence ID" value="NZ_REFR01000017.1"/>
</dbReference>
<keyword evidence="2" id="KW-0238">DNA-binding</keyword>
<dbReference type="InterPro" id="IPR050679">
    <property type="entry name" value="Bact_HTH_transcr_reg"/>
</dbReference>
<dbReference type="InterPro" id="IPR036390">
    <property type="entry name" value="WH_DNA-bd_sf"/>
</dbReference>
<comment type="caution">
    <text evidence="5">The sequence shown here is derived from an EMBL/GenBank/DDBJ whole genome shotgun (WGS) entry which is preliminary data.</text>
</comment>
<evidence type="ECO:0000256" key="3">
    <source>
        <dbReference type="ARBA" id="ARBA00023163"/>
    </source>
</evidence>
<dbReference type="InterPro" id="IPR000524">
    <property type="entry name" value="Tscrpt_reg_HTH_GntR"/>
</dbReference>
<dbReference type="GO" id="GO:0045892">
    <property type="term" value="P:negative regulation of DNA-templated transcription"/>
    <property type="evidence" value="ECO:0007669"/>
    <property type="project" value="TreeGrafter"/>
</dbReference>
<dbReference type="SUPFAM" id="SSF64288">
    <property type="entry name" value="Chorismate lyase-like"/>
    <property type="match status" value="1"/>
</dbReference>
<keyword evidence="6" id="KW-1185">Reference proteome</keyword>
<evidence type="ECO:0000256" key="2">
    <source>
        <dbReference type="ARBA" id="ARBA00023125"/>
    </source>
</evidence>
<protein>
    <submittedName>
        <fullName evidence="5">GntR family transcriptional regulator</fullName>
    </submittedName>
</protein>
<dbReference type="PRINTS" id="PR00035">
    <property type="entry name" value="HTHGNTR"/>
</dbReference>
<reference evidence="5 6" key="1">
    <citation type="submission" date="2018-10" db="EMBL/GenBank/DDBJ databases">
        <title>Genomic Encyclopedia of Archaeal and Bacterial Type Strains, Phase II (KMG-II): from individual species to whole genera.</title>
        <authorList>
            <person name="Goeker M."/>
        </authorList>
    </citation>
    <scope>NUCLEOTIDE SEQUENCE [LARGE SCALE GENOMIC DNA]</scope>
    <source>
        <strain evidence="5 6">DSM 25217</strain>
    </source>
</reference>
<dbReference type="SMART" id="SM00345">
    <property type="entry name" value="HTH_GNTR"/>
    <property type="match status" value="1"/>
</dbReference>
<dbReference type="InParanoid" id="A0A3M0BSZ0"/>
<dbReference type="InterPro" id="IPR036388">
    <property type="entry name" value="WH-like_DNA-bd_sf"/>
</dbReference>
<keyword evidence="3" id="KW-0804">Transcription</keyword>
<dbReference type="Gene3D" id="1.10.10.10">
    <property type="entry name" value="Winged helix-like DNA-binding domain superfamily/Winged helix DNA-binding domain"/>
    <property type="match status" value="1"/>
</dbReference>
<gene>
    <name evidence="5" type="ORF">BXY39_3802</name>
</gene>
<evidence type="ECO:0000313" key="6">
    <source>
        <dbReference type="Proteomes" id="UP000271227"/>
    </source>
</evidence>
<dbReference type="InterPro" id="IPR028978">
    <property type="entry name" value="Chorismate_lyase_/UTRA_dom_sf"/>
</dbReference>
<dbReference type="EMBL" id="REFR01000017">
    <property type="protein sequence ID" value="RMB00614.1"/>
    <property type="molecule type" value="Genomic_DNA"/>
</dbReference>
<dbReference type="SUPFAM" id="SSF46785">
    <property type="entry name" value="Winged helix' DNA-binding domain"/>
    <property type="match status" value="1"/>
</dbReference>
<organism evidence="5 6">
    <name type="scientific">Eilatimonas milleporae</name>
    <dbReference type="NCBI Taxonomy" id="911205"/>
    <lineage>
        <taxon>Bacteria</taxon>
        <taxon>Pseudomonadati</taxon>
        <taxon>Pseudomonadota</taxon>
        <taxon>Alphaproteobacteria</taxon>
        <taxon>Kordiimonadales</taxon>
        <taxon>Kordiimonadaceae</taxon>
        <taxon>Eilatimonas</taxon>
    </lineage>
</organism>